<dbReference type="EMBL" id="VLKF01000001">
    <property type="protein sequence ID" value="TWH72914.1"/>
    <property type="molecule type" value="Genomic_DNA"/>
</dbReference>
<dbReference type="OrthoDB" id="5509004at2"/>
<dbReference type="InterPro" id="IPR011990">
    <property type="entry name" value="TPR-like_helical_dom_sf"/>
</dbReference>
<reference evidence="1 2" key="1">
    <citation type="submission" date="2019-07" db="EMBL/GenBank/DDBJ databases">
        <title>R&amp;d 2014.</title>
        <authorList>
            <person name="Klenk H.-P."/>
        </authorList>
    </citation>
    <scope>NUCLEOTIDE SEQUENCE [LARGE SCALE GENOMIC DNA]</scope>
    <source>
        <strain evidence="1 2">DSM 45764</strain>
    </source>
</reference>
<name>A0A562IQP8_9ACTN</name>
<comment type="caution">
    <text evidence="1">The sequence shown here is derived from an EMBL/GenBank/DDBJ whole genome shotgun (WGS) entry which is preliminary data.</text>
</comment>
<gene>
    <name evidence="1" type="ORF">JD78_01437</name>
</gene>
<dbReference type="Gene3D" id="1.25.40.10">
    <property type="entry name" value="Tetratricopeptide repeat domain"/>
    <property type="match status" value="1"/>
</dbReference>
<protein>
    <submittedName>
        <fullName evidence="1">Uncharacterized protein</fullName>
    </submittedName>
</protein>
<dbReference type="AlphaFoldDB" id="A0A562IQP8"/>
<dbReference type="SUPFAM" id="SSF48452">
    <property type="entry name" value="TPR-like"/>
    <property type="match status" value="1"/>
</dbReference>
<keyword evidence="2" id="KW-1185">Reference proteome</keyword>
<organism evidence="1 2">
    <name type="scientific">Modestobacter roseus</name>
    <dbReference type="NCBI Taxonomy" id="1181884"/>
    <lineage>
        <taxon>Bacteria</taxon>
        <taxon>Bacillati</taxon>
        <taxon>Actinomycetota</taxon>
        <taxon>Actinomycetes</taxon>
        <taxon>Geodermatophilales</taxon>
        <taxon>Geodermatophilaceae</taxon>
        <taxon>Modestobacter</taxon>
    </lineage>
</organism>
<dbReference type="Proteomes" id="UP000321490">
    <property type="component" value="Unassembled WGS sequence"/>
</dbReference>
<sequence length="51" mass="5482">MSLALVGRVHVAEGTVDEVLRAFEQFRAVLAAELGVPPSDRRTGLVAALRH</sequence>
<evidence type="ECO:0000313" key="1">
    <source>
        <dbReference type="EMBL" id="TWH72914.1"/>
    </source>
</evidence>
<accession>A0A562IQP8</accession>
<evidence type="ECO:0000313" key="2">
    <source>
        <dbReference type="Proteomes" id="UP000321490"/>
    </source>
</evidence>
<dbReference type="RefSeq" id="WP_153360908.1">
    <property type="nucleotide sequence ID" value="NZ_JABGDC010000104.1"/>
</dbReference>
<proteinExistence type="predicted"/>